<dbReference type="OrthoDB" id="7875801at2"/>
<dbReference type="Proteomes" id="UP000064920">
    <property type="component" value="Chromosome"/>
</dbReference>
<accession>A0A0N9ZFH9</accession>
<proteinExistence type="predicted"/>
<dbReference type="KEGG" id="cmar:IMCC12053_1292"/>
<gene>
    <name evidence="1" type="ORF">IMCC12053_1292</name>
</gene>
<evidence type="ECO:0000313" key="2">
    <source>
        <dbReference type="Proteomes" id="UP000064920"/>
    </source>
</evidence>
<organism evidence="1 2">
    <name type="scientific">Celeribacter marinus</name>
    <dbReference type="NCBI Taxonomy" id="1397108"/>
    <lineage>
        <taxon>Bacteria</taxon>
        <taxon>Pseudomonadati</taxon>
        <taxon>Pseudomonadota</taxon>
        <taxon>Alphaproteobacteria</taxon>
        <taxon>Rhodobacterales</taxon>
        <taxon>Roseobacteraceae</taxon>
        <taxon>Celeribacter</taxon>
    </lineage>
</organism>
<protein>
    <submittedName>
        <fullName evidence="1">Uncharacterized protein</fullName>
    </submittedName>
</protein>
<dbReference type="STRING" id="1397108.IMCC12053_1292"/>
<dbReference type="AlphaFoldDB" id="A0A0N9ZFH9"/>
<dbReference type="EMBL" id="CP012023">
    <property type="protein sequence ID" value="ALI55240.1"/>
    <property type="molecule type" value="Genomic_DNA"/>
</dbReference>
<name>A0A0N9ZFH9_9RHOB</name>
<dbReference type="RefSeq" id="WP_062216832.1">
    <property type="nucleotide sequence ID" value="NZ_CP012023.1"/>
</dbReference>
<reference evidence="1 2" key="1">
    <citation type="submission" date="2015-05" db="EMBL/GenBank/DDBJ databases">
        <authorList>
            <person name="Wang D.B."/>
            <person name="Wang M."/>
        </authorList>
    </citation>
    <scope>NUCLEOTIDE SEQUENCE [LARGE SCALE GENOMIC DNA]</scope>
    <source>
        <strain evidence="1 2">IMCC 12053</strain>
    </source>
</reference>
<sequence>MDTDLFLVLGTVILVLAIPTVIGALSESRPPRAAAILVMIGGGLLILAVTQHPGGYAVGDIPMALTRVLGRYF</sequence>
<dbReference type="PATRIC" id="fig|1397108.4.peg.1325"/>
<keyword evidence="2" id="KW-1185">Reference proteome</keyword>
<evidence type="ECO:0000313" key="1">
    <source>
        <dbReference type="EMBL" id="ALI55240.1"/>
    </source>
</evidence>